<name>A0A285GZV1_9ACTN</name>
<dbReference type="Pfam" id="PF13313">
    <property type="entry name" value="DUF4082"/>
    <property type="match status" value="1"/>
</dbReference>
<gene>
    <name evidence="2" type="ORF">SAMN05421748_103179</name>
</gene>
<dbReference type="AlphaFoldDB" id="A0A285GZV1"/>
<organism evidence="2 3">
    <name type="scientific">Paractinoplanes atraurantiacus</name>
    <dbReference type="NCBI Taxonomy" id="1036182"/>
    <lineage>
        <taxon>Bacteria</taxon>
        <taxon>Bacillati</taxon>
        <taxon>Actinomycetota</taxon>
        <taxon>Actinomycetes</taxon>
        <taxon>Micromonosporales</taxon>
        <taxon>Micromonosporaceae</taxon>
        <taxon>Paractinoplanes</taxon>
    </lineage>
</organism>
<dbReference type="OrthoDB" id="505641at2"/>
<reference evidence="2 3" key="1">
    <citation type="submission" date="2017-09" db="EMBL/GenBank/DDBJ databases">
        <authorList>
            <person name="Ehlers B."/>
            <person name="Leendertz F.H."/>
        </authorList>
    </citation>
    <scope>NUCLEOTIDE SEQUENCE [LARGE SCALE GENOMIC DNA]</scope>
    <source>
        <strain evidence="2 3">CGMCC 4.6857</strain>
    </source>
</reference>
<dbReference type="InterPro" id="IPR025141">
    <property type="entry name" value="DUF4082"/>
</dbReference>
<protein>
    <recommendedName>
        <fullName evidence="1">DUF4082 domain-containing protein</fullName>
    </recommendedName>
</protein>
<evidence type="ECO:0000313" key="3">
    <source>
        <dbReference type="Proteomes" id="UP000219612"/>
    </source>
</evidence>
<evidence type="ECO:0000313" key="2">
    <source>
        <dbReference type="EMBL" id="SNY29027.1"/>
    </source>
</evidence>
<dbReference type="RefSeq" id="WP_097319402.1">
    <property type="nucleotide sequence ID" value="NZ_OBDY01000003.1"/>
</dbReference>
<proteinExistence type="predicted"/>
<dbReference type="Proteomes" id="UP000219612">
    <property type="component" value="Unassembled WGS sequence"/>
</dbReference>
<evidence type="ECO:0000259" key="1">
    <source>
        <dbReference type="Pfam" id="PF13313"/>
    </source>
</evidence>
<keyword evidence="3" id="KW-1185">Reference proteome</keyword>
<feature type="domain" description="DUF4082" evidence="1">
    <location>
        <begin position="9"/>
        <end position="148"/>
    </location>
</feature>
<sequence>MAESLFGTATPAVVNATDSVAYSMGTQFVPAVDGTITHGRWRFPTTALVGVTIGVFQVAGTVTLGTKAFSSPVAGAWNEVAFDTPIPVTAGTAYRVAIWTPSHYTATTSYPWPVNSGNLTAPNTNGWFITGPSLVMPTTQSGNSASYFADVVFEPAGAGASAAPAGIAVAVAPGTPATALNRSAAPAGLAVPSALGVPSVSGAVVVPAGLAAAAALGQPTAALNRSATPAGLAVAVQLGAPSPVEPPQTAGSGARIVTTTRQAALVTRTPGRITR</sequence>
<accession>A0A285GZV1</accession>
<dbReference type="EMBL" id="OBDY01000003">
    <property type="protein sequence ID" value="SNY29027.1"/>
    <property type="molecule type" value="Genomic_DNA"/>
</dbReference>